<organism evidence="1 2">
    <name type="scientific">Dyella flagellata</name>
    <dbReference type="NCBI Taxonomy" id="1867833"/>
    <lineage>
        <taxon>Bacteria</taxon>
        <taxon>Pseudomonadati</taxon>
        <taxon>Pseudomonadota</taxon>
        <taxon>Gammaproteobacteria</taxon>
        <taxon>Lysobacterales</taxon>
        <taxon>Rhodanobacteraceae</taxon>
        <taxon>Dyella</taxon>
    </lineage>
</organism>
<sequence>MTRTVLQSDLNDVNVKAFLKLLRYCEHRKEDDGVYYIVYGGARFTDTKAHPHIVVFDKSDKAKKNPHTPAGAYQITYVTWTGAKKLGVVSDFTPAQQDKLAVWLIDGEGALDDVKAGRLEAAYGKLKGRWSSLPGATQSHVSAADAKARFDRYVAEYSKK</sequence>
<reference evidence="2" key="1">
    <citation type="journal article" date="2019" name="Int. J. Syst. Evol. Microbiol.">
        <title>The Global Catalogue of Microorganisms (GCM) 10K type strain sequencing project: providing services to taxonomists for standard genome sequencing and annotation.</title>
        <authorList>
            <consortium name="The Broad Institute Genomics Platform"/>
            <consortium name="The Broad Institute Genome Sequencing Center for Infectious Disease"/>
            <person name="Wu L."/>
            <person name="Ma J."/>
        </authorList>
    </citation>
    <scope>NUCLEOTIDE SEQUENCE [LARGE SCALE GENOMIC DNA]</scope>
    <source>
        <strain evidence="2">NBRC 111981</strain>
    </source>
</reference>
<accession>A0ABQ5XA87</accession>
<evidence type="ECO:0000313" key="2">
    <source>
        <dbReference type="Proteomes" id="UP001156627"/>
    </source>
</evidence>
<protein>
    <submittedName>
        <fullName evidence="1">Lysozyme</fullName>
    </submittedName>
</protein>
<dbReference type="Proteomes" id="UP001156627">
    <property type="component" value="Unassembled WGS sequence"/>
</dbReference>
<name>A0ABQ5XA87_9GAMM</name>
<dbReference type="RefSeq" id="WP_284332023.1">
    <property type="nucleotide sequence ID" value="NZ_BSOA01000018.1"/>
</dbReference>
<dbReference type="Gene3D" id="1.10.530.10">
    <property type="match status" value="1"/>
</dbReference>
<dbReference type="EMBL" id="BSOA01000018">
    <property type="protein sequence ID" value="GLQ88585.1"/>
    <property type="molecule type" value="Genomic_DNA"/>
</dbReference>
<comment type="caution">
    <text evidence="1">The sequence shown here is derived from an EMBL/GenBank/DDBJ whole genome shotgun (WGS) entry which is preliminary data.</text>
</comment>
<gene>
    <name evidence="1" type="ORF">GCM10007898_21550</name>
</gene>
<dbReference type="SUPFAM" id="SSF53955">
    <property type="entry name" value="Lysozyme-like"/>
    <property type="match status" value="1"/>
</dbReference>
<proteinExistence type="predicted"/>
<keyword evidence="2" id="KW-1185">Reference proteome</keyword>
<evidence type="ECO:0000313" key="1">
    <source>
        <dbReference type="EMBL" id="GLQ88585.1"/>
    </source>
</evidence>
<dbReference type="InterPro" id="IPR023346">
    <property type="entry name" value="Lysozyme-like_dom_sf"/>
</dbReference>